<evidence type="ECO:0000313" key="2">
    <source>
        <dbReference type="Proteomes" id="UP000431264"/>
    </source>
</evidence>
<name>A0A6I4II84_9FLAO</name>
<evidence type="ECO:0008006" key="3">
    <source>
        <dbReference type="Google" id="ProtNLM"/>
    </source>
</evidence>
<dbReference type="AlphaFoldDB" id="A0A6I4II84"/>
<reference evidence="2" key="1">
    <citation type="submission" date="2019-05" db="EMBL/GenBank/DDBJ databases">
        <title>Flavobacterium profundi sp. nov., isolated from a deep-sea seamount.</title>
        <authorList>
            <person name="Zhang D.-C."/>
        </authorList>
    </citation>
    <scope>NUCLEOTIDE SEQUENCE [LARGE SCALE GENOMIC DNA]</scope>
    <source>
        <strain evidence="2">TP390</strain>
    </source>
</reference>
<proteinExistence type="predicted"/>
<comment type="caution">
    <text evidence="1">The sequence shown here is derived from an EMBL/GenBank/DDBJ whole genome shotgun (WGS) entry which is preliminary data.</text>
</comment>
<dbReference type="OrthoDB" id="1185811at2"/>
<organism evidence="1 2">
    <name type="scientific">Flavobacterium profundi</name>
    <dbReference type="NCBI Taxonomy" id="1774945"/>
    <lineage>
        <taxon>Bacteria</taxon>
        <taxon>Pseudomonadati</taxon>
        <taxon>Bacteroidota</taxon>
        <taxon>Flavobacteriia</taxon>
        <taxon>Flavobacteriales</taxon>
        <taxon>Flavobacteriaceae</taxon>
        <taxon>Flavobacterium</taxon>
    </lineage>
</organism>
<keyword evidence="2" id="KW-1185">Reference proteome</keyword>
<gene>
    <name evidence="1" type="ORF">GOQ30_09590</name>
</gene>
<accession>A0A6I4II84</accession>
<dbReference type="RefSeq" id="WP_140997789.1">
    <property type="nucleotide sequence ID" value="NZ_VDCZ01000006.1"/>
</dbReference>
<dbReference type="Proteomes" id="UP000431264">
    <property type="component" value="Unassembled WGS sequence"/>
</dbReference>
<sequence>MKNYIILLLTILLFTSCQEDITSNLKQIETNLKTDNSSVSEFILTNDTIIKGKLGTEIFIPKDLFANYTNGKITFELKEYFSKEDMILNGLSTITDNNEVLESSGMLYINFTENGKQLTIKEGKKYEVRPAEAILDRSNVYLNDNDSIFKWKLTDEIMYTAIIDYKKNRAYGLTTNYKGEGGFFKNVPIDSFAFIKKRDSLEYIELLKKDSIEQKREEEEIKKRESELNFVLVNENDKSKEKSIYYDILEDKSLTEEQKSKKIMQRDAFLSNYGKLYSFTTNKLGWINIDRIVQVETTKSIQISNNHKLNSNEYSLFYSYLDNKSIINHFLANFKEDYTYNLKIAGKIKVIVYTNDNDKVYYDSFYIDKNSKTNFEINLKETSLENLKKTLITP</sequence>
<dbReference type="EMBL" id="WQLW01000006">
    <property type="protein sequence ID" value="MVO09410.1"/>
    <property type="molecule type" value="Genomic_DNA"/>
</dbReference>
<evidence type="ECO:0000313" key="1">
    <source>
        <dbReference type="EMBL" id="MVO09410.1"/>
    </source>
</evidence>
<protein>
    <recommendedName>
        <fullName evidence="3">Lipoprotein</fullName>
    </recommendedName>
</protein>
<dbReference type="PROSITE" id="PS51257">
    <property type="entry name" value="PROKAR_LIPOPROTEIN"/>
    <property type="match status" value="1"/>
</dbReference>